<feature type="domain" description="Anaphase-promoting complex subunit 5 N-terminal" evidence="20">
    <location>
        <begin position="22"/>
        <end position="174"/>
    </location>
</feature>
<sequence length="800" mass="89774">MAASKETVSFGVVQKKSVKENITPHKIAVVLLILEYCHMKKKSTMLTKKMTFDPRSRIDFCMLMLKLIQCPDIDLEELLSLLKSGKYSIVPAHIENFEAELMDLYRKGVIGLMDIAQNIFHIFMEQPHHLPVLINKSSIIGLYLRRINVCMSKLSFAQVVRAYQNFKIYYEKAQRRGDVDKVVKKSPKVEPDMSITGCSDISLEIDPMEEQEKQELWHDVDVGCWSRRQAELFIAQQAGLIETDEGSALPPPVLQERMHDLLKANPKCAEAHYLCYLNCMRVREFCGAVHSLHHCFDRSTVVADSKGITQDEKNKGFRYAALNLAALHAQFGHKKQARNVLQEAIKIAHEANDNVCLQHALTWLYKLADSNKKLLIQRSISKSNDLGLMYLASLGMQSLAQYNGLNGKKPSAVFELLTESDGLNCQHSLGELTASSYAQKAALWNLYGKTEMASLSSQLLLLLNTKDDTPGSPGNNTEGSCLALCNVANYFIHHGEYQLAQVVLQQAMDRFPRGPLSARWMLSEQLLGFTHALYTCQWHEAEQAAKCMAPLDPWESKLRKIELYVAKGENPHAHALAEKVLALCQRWSEKDTPQVPLDPSPKELDVEKLRDFCGKSSEIHVEPKLPQPLPSVQVRALILLAEANLEINSRAAVTYLTSALSFAYRYHLEYLSAIAGVVMADLQLKMGLPSQALGLLEQCLPVILSHGSCYERGRAMFLLVRCKLAASTPPSPPSNASMSIEDGLDERNSSSDTESRYRKDLLEECIKVLEGVKANFEKLEAIAQLKDVLLVLKMDWMVEG</sequence>
<comment type="function">
    <text evidence="17">Component of the anaphase promoting complex/cyclosome (APC/C), a cell cycle-regulated E3 ubiquitin ligase that controls progression through mitosis and the G1 phase of the cell cycle. The APC/C complex acts by mediating ubiquitination and subsequent degradation of target proteins: it mainly mediates the formation of 'Lys-11'-linked polyubiquitin chains and, to a lower extent, the formation of 'Lys-48'- and 'Lys-63'-linked polyubiquitin chains. The APC/C complex catalyzes assembly of branched 'Lys-11'-/'Lys-48'-linked branched ubiquitin chains on target proteins.</text>
</comment>
<dbReference type="GO" id="GO:0070979">
    <property type="term" value="P:protein K11-linked ubiquitination"/>
    <property type="evidence" value="ECO:0007669"/>
    <property type="project" value="TreeGrafter"/>
</dbReference>
<dbReference type="InterPro" id="IPR011990">
    <property type="entry name" value="TPR-like_helical_dom_sf"/>
</dbReference>
<keyword evidence="11" id="KW-0833">Ubl conjugation pathway</keyword>
<reference evidence="21" key="1">
    <citation type="submission" date="2013-04" db="EMBL/GenBank/DDBJ databases">
        <authorList>
            <person name="Qu J."/>
            <person name="Murali S.C."/>
            <person name="Bandaranaike D."/>
            <person name="Bellair M."/>
            <person name="Blankenburg K."/>
            <person name="Chao H."/>
            <person name="Dinh H."/>
            <person name="Doddapaneni H."/>
            <person name="Downs B."/>
            <person name="Dugan-Rocha S."/>
            <person name="Elkadiri S."/>
            <person name="Gnanaolivu R.D."/>
            <person name="Hernandez B."/>
            <person name="Javaid M."/>
            <person name="Jayaseelan J.C."/>
            <person name="Lee S."/>
            <person name="Li M."/>
            <person name="Ming W."/>
            <person name="Munidasa M."/>
            <person name="Muniz J."/>
            <person name="Nguyen L."/>
            <person name="Ongeri F."/>
            <person name="Osuji N."/>
            <person name="Pu L.-L."/>
            <person name="Puazo M."/>
            <person name="Qu C."/>
            <person name="Quiroz J."/>
            <person name="Raj R."/>
            <person name="Weissenberger G."/>
            <person name="Xin Y."/>
            <person name="Zou X."/>
            <person name="Han Y."/>
            <person name="Richards S."/>
            <person name="Worley K."/>
            <person name="Muzny D."/>
            <person name="Gibbs R."/>
        </authorList>
    </citation>
    <scope>NUCLEOTIDE SEQUENCE</scope>
    <source>
        <strain evidence="21">Sampled in the wild</strain>
    </source>
</reference>
<evidence type="ECO:0000256" key="12">
    <source>
        <dbReference type="ARBA" id="ARBA00022803"/>
    </source>
</evidence>
<dbReference type="GO" id="GO:0005680">
    <property type="term" value="C:anaphase-promoting complex"/>
    <property type="evidence" value="ECO:0007669"/>
    <property type="project" value="InterPro"/>
</dbReference>
<evidence type="ECO:0000256" key="14">
    <source>
        <dbReference type="ARBA" id="ARBA00023242"/>
    </source>
</evidence>
<reference evidence="21" key="2">
    <citation type="submission" date="2017-10" db="EMBL/GenBank/DDBJ databases">
        <title>Ladona fulva Genome sequencing and assembly.</title>
        <authorList>
            <person name="Murali S."/>
            <person name="Richards S."/>
            <person name="Bandaranaike D."/>
            <person name="Bellair M."/>
            <person name="Blankenburg K."/>
            <person name="Chao H."/>
            <person name="Dinh H."/>
            <person name="Doddapaneni H."/>
            <person name="Dugan-Rocha S."/>
            <person name="Elkadiri S."/>
            <person name="Gnanaolivu R."/>
            <person name="Hernandez B."/>
            <person name="Skinner E."/>
            <person name="Javaid M."/>
            <person name="Lee S."/>
            <person name="Li M."/>
            <person name="Ming W."/>
            <person name="Munidasa M."/>
            <person name="Muniz J."/>
            <person name="Nguyen L."/>
            <person name="Hughes D."/>
            <person name="Osuji N."/>
            <person name="Pu L.-L."/>
            <person name="Puazo M."/>
            <person name="Qu C."/>
            <person name="Quiroz J."/>
            <person name="Raj R."/>
            <person name="Weissenberger G."/>
            <person name="Xin Y."/>
            <person name="Zou X."/>
            <person name="Han Y."/>
            <person name="Worley K."/>
            <person name="Muzny D."/>
            <person name="Gibbs R."/>
        </authorList>
    </citation>
    <scope>NUCLEOTIDE SEQUENCE</scope>
    <source>
        <strain evidence="21">Sampled in the wild</strain>
    </source>
</reference>
<evidence type="ECO:0000313" key="22">
    <source>
        <dbReference type="Proteomes" id="UP000792457"/>
    </source>
</evidence>
<name>A0A8K0JXS8_LADFU</name>
<evidence type="ECO:0000256" key="16">
    <source>
        <dbReference type="ARBA" id="ARBA00031069"/>
    </source>
</evidence>
<evidence type="ECO:0000256" key="15">
    <source>
        <dbReference type="ARBA" id="ARBA00023306"/>
    </source>
</evidence>
<feature type="region of interest" description="Disordered" evidence="18">
    <location>
        <begin position="727"/>
        <end position="755"/>
    </location>
</feature>
<evidence type="ECO:0000256" key="2">
    <source>
        <dbReference type="ARBA" id="ARBA00004186"/>
    </source>
</evidence>
<evidence type="ECO:0000256" key="10">
    <source>
        <dbReference type="ARBA" id="ARBA00022776"/>
    </source>
</evidence>
<comment type="similarity">
    <text evidence="4">Belongs to the APC5 family.</text>
</comment>
<dbReference type="InterPro" id="IPR048968">
    <property type="entry name" value="Apc5_N"/>
</dbReference>
<evidence type="ECO:0000256" key="5">
    <source>
        <dbReference type="ARBA" id="ARBA00016066"/>
    </source>
</evidence>
<feature type="domain" description="Anaphase-promoting complex subunit 5" evidence="19">
    <location>
        <begin position="272"/>
        <end position="369"/>
    </location>
</feature>
<dbReference type="GO" id="GO:0031145">
    <property type="term" value="P:anaphase-promoting complex-dependent catabolic process"/>
    <property type="evidence" value="ECO:0007669"/>
    <property type="project" value="TreeGrafter"/>
</dbReference>
<evidence type="ECO:0000256" key="11">
    <source>
        <dbReference type="ARBA" id="ARBA00022786"/>
    </source>
</evidence>
<keyword evidence="6" id="KW-0963">Cytoplasm</keyword>
<keyword evidence="10" id="KW-0498">Mitosis</keyword>
<accession>A0A8K0JXS8</accession>
<dbReference type="OrthoDB" id="2504561at2759"/>
<dbReference type="GO" id="GO:0045842">
    <property type="term" value="P:positive regulation of mitotic metaphase/anaphase transition"/>
    <property type="evidence" value="ECO:0007669"/>
    <property type="project" value="TreeGrafter"/>
</dbReference>
<comment type="caution">
    <text evidence="21">The sequence shown here is derived from an EMBL/GenBank/DDBJ whole genome shotgun (WGS) entry which is preliminary data.</text>
</comment>
<keyword evidence="15" id="KW-0131">Cell cycle</keyword>
<keyword evidence="8" id="KW-0132">Cell division</keyword>
<keyword evidence="9" id="KW-0677">Repeat</keyword>
<keyword evidence="13" id="KW-0206">Cytoskeleton</keyword>
<gene>
    <name evidence="21" type="ORF">J437_LFUL001285</name>
</gene>
<evidence type="ECO:0000256" key="7">
    <source>
        <dbReference type="ARBA" id="ARBA00022553"/>
    </source>
</evidence>
<keyword evidence="12" id="KW-0802">TPR repeat</keyword>
<dbReference type="InterPro" id="IPR037679">
    <property type="entry name" value="Apc5"/>
</dbReference>
<dbReference type="UniPathway" id="UPA00143"/>
<dbReference type="AlphaFoldDB" id="A0A8K0JXS8"/>
<proteinExistence type="inferred from homology"/>
<comment type="subcellular location">
    <subcellularLocation>
        <location evidence="2">Cytoplasm</location>
        <location evidence="2">Cytoskeleton</location>
        <location evidence="2">Spindle</location>
    </subcellularLocation>
    <subcellularLocation>
        <location evidence="1">Nucleus</location>
    </subcellularLocation>
</comment>
<evidence type="ECO:0000259" key="20">
    <source>
        <dbReference type="Pfam" id="PF21371"/>
    </source>
</evidence>
<dbReference type="GO" id="GO:0051301">
    <property type="term" value="P:cell division"/>
    <property type="evidence" value="ECO:0007669"/>
    <property type="project" value="UniProtKB-KW"/>
</dbReference>
<comment type="pathway">
    <text evidence="3">Protein modification; protein ubiquitination.</text>
</comment>
<evidence type="ECO:0000256" key="3">
    <source>
        <dbReference type="ARBA" id="ARBA00004906"/>
    </source>
</evidence>
<evidence type="ECO:0000256" key="17">
    <source>
        <dbReference type="ARBA" id="ARBA00045696"/>
    </source>
</evidence>
<dbReference type="Pfam" id="PF21371">
    <property type="entry name" value="Apc5_N"/>
    <property type="match status" value="1"/>
</dbReference>
<evidence type="ECO:0000256" key="6">
    <source>
        <dbReference type="ARBA" id="ARBA00022490"/>
    </source>
</evidence>
<evidence type="ECO:0000256" key="18">
    <source>
        <dbReference type="SAM" id="MobiDB-lite"/>
    </source>
</evidence>
<evidence type="ECO:0000256" key="13">
    <source>
        <dbReference type="ARBA" id="ARBA00023212"/>
    </source>
</evidence>
<dbReference type="Proteomes" id="UP000792457">
    <property type="component" value="Unassembled WGS sequence"/>
</dbReference>
<dbReference type="CDD" id="cd16270">
    <property type="entry name" value="Apc5_N"/>
    <property type="match status" value="1"/>
</dbReference>
<keyword evidence="7" id="KW-0597">Phosphoprotein</keyword>
<dbReference type="GO" id="GO:0005819">
    <property type="term" value="C:spindle"/>
    <property type="evidence" value="ECO:0007669"/>
    <property type="project" value="UniProtKB-SubCell"/>
</dbReference>
<dbReference type="PANTHER" id="PTHR12830:SF9">
    <property type="entry name" value="ANAPHASE-PROMOTING COMPLEX SUBUNIT 5"/>
    <property type="match status" value="1"/>
</dbReference>
<evidence type="ECO:0000256" key="9">
    <source>
        <dbReference type="ARBA" id="ARBA00022737"/>
    </source>
</evidence>
<evidence type="ECO:0000256" key="8">
    <source>
        <dbReference type="ARBA" id="ARBA00022618"/>
    </source>
</evidence>
<dbReference type="EMBL" id="KZ308126">
    <property type="protein sequence ID" value="KAG8222193.1"/>
    <property type="molecule type" value="Genomic_DNA"/>
</dbReference>
<keyword evidence="22" id="KW-1185">Reference proteome</keyword>
<dbReference type="Pfam" id="PF12862">
    <property type="entry name" value="ANAPC5"/>
    <property type="match status" value="1"/>
</dbReference>
<dbReference type="InterPro" id="IPR026000">
    <property type="entry name" value="Apc5_dom"/>
</dbReference>
<evidence type="ECO:0000256" key="4">
    <source>
        <dbReference type="ARBA" id="ARBA00007450"/>
    </source>
</evidence>
<evidence type="ECO:0000313" key="21">
    <source>
        <dbReference type="EMBL" id="KAG8222193.1"/>
    </source>
</evidence>
<evidence type="ECO:0000259" key="19">
    <source>
        <dbReference type="Pfam" id="PF12862"/>
    </source>
</evidence>
<organism evidence="21 22">
    <name type="scientific">Ladona fulva</name>
    <name type="common">Scarce chaser dragonfly</name>
    <name type="synonym">Libellula fulva</name>
    <dbReference type="NCBI Taxonomy" id="123851"/>
    <lineage>
        <taxon>Eukaryota</taxon>
        <taxon>Metazoa</taxon>
        <taxon>Ecdysozoa</taxon>
        <taxon>Arthropoda</taxon>
        <taxon>Hexapoda</taxon>
        <taxon>Insecta</taxon>
        <taxon>Pterygota</taxon>
        <taxon>Palaeoptera</taxon>
        <taxon>Odonata</taxon>
        <taxon>Epiprocta</taxon>
        <taxon>Anisoptera</taxon>
        <taxon>Libelluloidea</taxon>
        <taxon>Libellulidae</taxon>
        <taxon>Ladona</taxon>
    </lineage>
</organism>
<keyword evidence="14" id="KW-0539">Nucleus</keyword>
<protein>
    <recommendedName>
        <fullName evidence="5">Anaphase-promoting complex subunit 5</fullName>
    </recommendedName>
    <alternativeName>
        <fullName evidence="16">Cyclosome subunit 5</fullName>
    </alternativeName>
</protein>
<dbReference type="Gene3D" id="1.25.40.10">
    <property type="entry name" value="Tetratricopeptide repeat domain"/>
    <property type="match status" value="1"/>
</dbReference>
<feature type="compositionally biased region" description="Basic and acidic residues" evidence="18">
    <location>
        <begin position="745"/>
        <end position="755"/>
    </location>
</feature>
<evidence type="ECO:0000256" key="1">
    <source>
        <dbReference type="ARBA" id="ARBA00004123"/>
    </source>
</evidence>
<dbReference type="PANTHER" id="PTHR12830">
    <property type="entry name" value="ANAPHASE-PROMOTING COMPLEX SUBUNIT 5"/>
    <property type="match status" value="1"/>
</dbReference>